<keyword evidence="2" id="KW-1185">Reference proteome</keyword>
<protein>
    <submittedName>
        <fullName evidence="1">Uncharacterized protein</fullName>
    </submittedName>
</protein>
<comment type="caution">
    <text evidence="1">The sequence shown here is derived from an EMBL/GenBank/DDBJ whole genome shotgun (WGS) entry which is preliminary data.</text>
</comment>
<gene>
    <name evidence="1" type="ORF">QJS10_CPA01g02573</name>
</gene>
<name>A0AAV9FMI5_ACOCL</name>
<evidence type="ECO:0000313" key="1">
    <source>
        <dbReference type="EMBL" id="KAK1326085.1"/>
    </source>
</evidence>
<reference evidence="1" key="1">
    <citation type="journal article" date="2023" name="Nat. Commun.">
        <title>Diploid and tetraploid genomes of Acorus and the evolution of monocots.</title>
        <authorList>
            <person name="Ma L."/>
            <person name="Liu K.W."/>
            <person name="Li Z."/>
            <person name="Hsiao Y.Y."/>
            <person name="Qi Y."/>
            <person name="Fu T."/>
            <person name="Tang G.D."/>
            <person name="Zhang D."/>
            <person name="Sun W.H."/>
            <person name="Liu D.K."/>
            <person name="Li Y."/>
            <person name="Chen G.Z."/>
            <person name="Liu X.D."/>
            <person name="Liao X.Y."/>
            <person name="Jiang Y.T."/>
            <person name="Yu X."/>
            <person name="Hao Y."/>
            <person name="Huang J."/>
            <person name="Zhao X.W."/>
            <person name="Ke S."/>
            <person name="Chen Y.Y."/>
            <person name="Wu W.L."/>
            <person name="Hsu J.L."/>
            <person name="Lin Y.F."/>
            <person name="Huang M.D."/>
            <person name="Li C.Y."/>
            <person name="Huang L."/>
            <person name="Wang Z.W."/>
            <person name="Zhao X."/>
            <person name="Zhong W.Y."/>
            <person name="Peng D.H."/>
            <person name="Ahmad S."/>
            <person name="Lan S."/>
            <person name="Zhang J.S."/>
            <person name="Tsai W.C."/>
            <person name="Van de Peer Y."/>
            <person name="Liu Z.J."/>
        </authorList>
    </citation>
    <scope>NUCLEOTIDE SEQUENCE</scope>
    <source>
        <strain evidence="1">CP</strain>
    </source>
</reference>
<proteinExistence type="predicted"/>
<organism evidence="1 2">
    <name type="scientific">Acorus calamus</name>
    <name type="common">Sweet flag</name>
    <dbReference type="NCBI Taxonomy" id="4465"/>
    <lineage>
        <taxon>Eukaryota</taxon>
        <taxon>Viridiplantae</taxon>
        <taxon>Streptophyta</taxon>
        <taxon>Embryophyta</taxon>
        <taxon>Tracheophyta</taxon>
        <taxon>Spermatophyta</taxon>
        <taxon>Magnoliopsida</taxon>
        <taxon>Liliopsida</taxon>
        <taxon>Acoraceae</taxon>
        <taxon>Acorus</taxon>
    </lineage>
</organism>
<dbReference type="EMBL" id="JAUJYO010000001">
    <property type="protein sequence ID" value="KAK1326085.1"/>
    <property type="molecule type" value="Genomic_DNA"/>
</dbReference>
<sequence length="74" mass="8263">MGHVIARERLDGRCIQPLRPLRLFRSPLICLFSTPWPWPSPLSPDVVTAASRTPPRGGFLLPGQVPEFFLVGQI</sequence>
<accession>A0AAV9FMI5</accession>
<reference evidence="1" key="2">
    <citation type="submission" date="2023-06" db="EMBL/GenBank/DDBJ databases">
        <authorList>
            <person name="Ma L."/>
            <person name="Liu K.-W."/>
            <person name="Li Z."/>
            <person name="Hsiao Y.-Y."/>
            <person name="Qi Y."/>
            <person name="Fu T."/>
            <person name="Tang G."/>
            <person name="Zhang D."/>
            <person name="Sun W.-H."/>
            <person name="Liu D.-K."/>
            <person name="Li Y."/>
            <person name="Chen G.-Z."/>
            <person name="Liu X.-D."/>
            <person name="Liao X.-Y."/>
            <person name="Jiang Y.-T."/>
            <person name="Yu X."/>
            <person name="Hao Y."/>
            <person name="Huang J."/>
            <person name="Zhao X.-W."/>
            <person name="Ke S."/>
            <person name="Chen Y.-Y."/>
            <person name="Wu W.-L."/>
            <person name="Hsu J.-L."/>
            <person name="Lin Y.-F."/>
            <person name="Huang M.-D."/>
            <person name="Li C.-Y."/>
            <person name="Huang L."/>
            <person name="Wang Z.-W."/>
            <person name="Zhao X."/>
            <person name="Zhong W.-Y."/>
            <person name="Peng D.-H."/>
            <person name="Ahmad S."/>
            <person name="Lan S."/>
            <person name="Zhang J.-S."/>
            <person name="Tsai W.-C."/>
            <person name="Van De Peer Y."/>
            <person name="Liu Z.-J."/>
        </authorList>
    </citation>
    <scope>NUCLEOTIDE SEQUENCE</scope>
    <source>
        <strain evidence="1">CP</strain>
        <tissue evidence="1">Leaves</tissue>
    </source>
</reference>
<evidence type="ECO:0000313" key="2">
    <source>
        <dbReference type="Proteomes" id="UP001180020"/>
    </source>
</evidence>
<dbReference type="Proteomes" id="UP001180020">
    <property type="component" value="Unassembled WGS sequence"/>
</dbReference>
<dbReference type="AlphaFoldDB" id="A0AAV9FMI5"/>